<evidence type="ECO:0000256" key="1">
    <source>
        <dbReference type="ARBA" id="ARBA00004141"/>
    </source>
</evidence>
<evidence type="ECO:0000256" key="6">
    <source>
        <dbReference type="ARBA" id="ARBA00023170"/>
    </source>
</evidence>
<reference evidence="10" key="1">
    <citation type="submission" date="2025-08" db="UniProtKB">
        <authorList>
            <consortium name="RefSeq"/>
        </authorList>
    </citation>
    <scope>IDENTIFICATION</scope>
    <source>
        <tissue evidence="10">Brain</tissue>
    </source>
</reference>
<organism evidence="9 10">
    <name type="scientific">Mustela putorius furo</name>
    <name type="common">European domestic ferret</name>
    <name type="synonym">Mustela furo</name>
    <dbReference type="NCBI Taxonomy" id="9669"/>
    <lineage>
        <taxon>Eukaryota</taxon>
        <taxon>Metazoa</taxon>
        <taxon>Chordata</taxon>
        <taxon>Craniata</taxon>
        <taxon>Vertebrata</taxon>
        <taxon>Euteleostomi</taxon>
        <taxon>Mammalia</taxon>
        <taxon>Eutheria</taxon>
        <taxon>Laurasiatheria</taxon>
        <taxon>Carnivora</taxon>
        <taxon>Caniformia</taxon>
        <taxon>Musteloidea</taxon>
        <taxon>Mustelidae</taxon>
        <taxon>Mustelinae</taxon>
        <taxon>Mustela</taxon>
    </lineage>
</organism>
<feature type="transmembrane region" description="Helical" evidence="8">
    <location>
        <begin position="103"/>
        <end position="124"/>
    </location>
</feature>
<dbReference type="Gene3D" id="1.20.1070.10">
    <property type="entry name" value="Rhodopsin 7-helix transmembrane proteins"/>
    <property type="match status" value="1"/>
</dbReference>
<evidence type="ECO:0000256" key="7">
    <source>
        <dbReference type="ARBA" id="ARBA00023224"/>
    </source>
</evidence>
<evidence type="ECO:0000256" key="4">
    <source>
        <dbReference type="ARBA" id="ARBA00023040"/>
    </source>
</evidence>
<keyword evidence="3 8" id="KW-1133">Transmembrane helix</keyword>
<feature type="transmembrane region" description="Helical" evidence="8">
    <location>
        <begin position="62"/>
        <end position="91"/>
    </location>
</feature>
<evidence type="ECO:0000256" key="8">
    <source>
        <dbReference type="SAM" id="Phobius"/>
    </source>
</evidence>
<sequence>MSPKVCSILMLGSYLMAFFGAMANTGCVLRLTFCDANTINHYFCDILPLLQLSCSSTYLNELVIFISVGIDIIVSSVTIFVSYGCILSTILHISSPEVRSKTFSTCSSHIFVVSLYFGSGAFAYHQPSSFGLMGEGKISSVFYTNVVPLMNPFI</sequence>
<keyword evidence="6" id="KW-0675">Receptor</keyword>
<evidence type="ECO:0000313" key="9">
    <source>
        <dbReference type="Proteomes" id="UP000000715"/>
    </source>
</evidence>
<evidence type="ECO:0000313" key="10">
    <source>
        <dbReference type="RefSeq" id="XP_044936466.1"/>
    </source>
</evidence>
<evidence type="ECO:0000256" key="2">
    <source>
        <dbReference type="ARBA" id="ARBA00022692"/>
    </source>
</evidence>
<dbReference type="GO" id="GO:0004984">
    <property type="term" value="F:olfactory receptor activity"/>
    <property type="evidence" value="ECO:0007669"/>
    <property type="project" value="InterPro"/>
</dbReference>
<comment type="subcellular location">
    <subcellularLocation>
        <location evidence="1">Membrane</location>
        <topology evidence="1">Multi-pass membrane protein</topology>
    </subcellularLocation>
</comment>
<dbReference type="SUPFAM" id="SSF81321">
    <property type="entry name" value="Family A G protein-coupled receptor-like"/>
    <property type="match status" value="1"/>
</dbReference>
<dbReference type="Proteomes" id="UP000000715">
    <property type="component" value="Unplaced"/>
</dbReference>
<proteinExistence type="predicted"/>
<dbReference type="PANTHER" id="PTHR48018">
    <property type="entry name" value="OLFACTORY RECEPTOR"/>
    <property type="match status" value="1"/>
</dbReference>
<accession>A0A8U0S6V1</accession>
<keyword evidence="2 8" id="KW-0812">Transmembrane</keyword>
<dbReference type="InterPro" id="IPR000725">
    <property type="entry name" value="Olfact_rcpt"/>
</dbReference>
<name>A0A8U0S6V1_MUSPF</name>
<keyword evidence="5 8" id="KW-0472">Membrane</keyword>
<evidence type="ECO:0000256" key="5">
    <source>
        <dbReference type="ARBA" id="ARBA00023136"/>
    </source>
</evidence>
<keyword evidence="7" id="KW-0807">Transducer</keyword>
<protein>
    <submittedName>
        <fullName evidence="10">Olfactory receptor 8B8-like</fullName>
    </submittedName>
</protein>
<dbReference type="AlphaFoldDB" id="A0A8U0S6V1"/>
<dbReference type="GO" id="GO:0004930">
    <property type="term" value="F:G protein-coupled receptor activity"/>
    <property type="evidence" value="ECO:0007669"/>
    <property type="project" value="UniProtKB-KW"/>
</dbReference>
<dbReference type="GO" id="GO:0016020">
    <property type="term" value="C:membrane"/>
    <property type="evidence" value="ECO:0007669"/>
    <property type="project" value="UniProtKB-SubCell"/>
</dbReference>
<dbReference type="OrthoDB" id="9713118at2759"/>
<dbReference type="RefSeq" id="XP_044936466.1">
    <property type="nucleotide sequence ID" value="XM_045080531.1"/>
</dbReference>
<dbReference type="Pfam" id="PF13853">
    <property type="entry name" value="7tm_4"/>
    <property type="match status" value="1"/>
</dbReference>
<dbReference type="GeneID" id="101670754"/>
<keyword evidence="9" id="KW-1185">Reference proteome</keyword>
<evidence type="ECO:0000256" key="3">
    <source>
        <dbReference type="ARBA" id="ARBA00022989"/>
    </source>
</evidence>
<gene>
    <name evidence="10" type="primary">LOC101670754</name>
</gene>
<keyword evidence="4" id="KW-0297">G-protein coupled receptor</keyword>